<evidence type="ECO:0000313" key="5">
    <source>
        <dbReference type="Proteomes" id="UP000092698"/>
    </source>
</evidence>
<dbReference type="CDD" id="cd07249">
    <property type="entry name" value="MMCE"/>
    <property type="match status" value="1"/>
</dbReference>
<dbReference type="PANTHER" id="PTHR43048:SF3">
    <property type="entry name" value="METHYLMALONYL-COA EPIMERASE, MITOCHONDRIAL"/>
    <property type="match status" value="1"/>
</dbReference>
<proteinExistence type="inferred from homology"/>
<reference evidence="4 5" key="1">
    <citation type="submission" date="2016-07" db="EMBL/GenBank/DDBJ databases">
        <title>Complete genome sequence of Altererythrobacter namhicola JCM 16345T, containing esterase-encoding genes.</title>
        <authorList>
            <person name="Cheng H."/>
            <person name="Wu Y.-H."/>
            <person name="Jian S.-L."/>
            <person name="Huo Y.-Y."/>
            <person name="Wang C.-S."/>
            <person name="Xu X.-W."/>
        </authorList>
    </citation>
    <scope>NUCLEOTIDE SEQUENCE [LARGE SCALE GENOMIC DNA]</scope>
    <source>
        <strain evidence="4 5">JCM 16345</strain>
    </source>
</reference>
<dbReference type="RefSeq" id="WP_067786037.1">
    <property type="nucleotide sequence ID" value="NZ_CP016545.1"/>
</dbReference>
<dbReference type="Pfam" id="PF13669">
    <property type="entry name" value="Glyoxalase_4"/>
    <property type="match status" value="1"/>
</dbReference>
<keyword evidence="2" id="KW-0479">Metal-binding</keyword>
<protein>
    <submittedName>
        <fullName evidence="4">Glyoxalase-like domain protein</fullName>
    </submittedName>
</protein>
<evidence type="ECO:0000259" key="3">
    <source>
        <dbReference type="PROSITE" id="PS51819"/>
    </source>
</evidence>
<dbReference type="GO" id="GO:0046491">
    <property type="term" value="P:L-methylmalonyl-CoA metabolic process"/>
    <property type="evidence" value="ECO:0007669"/>
    <property type="project" value="TreeGrafter"/>
</dbReference>
<dbReference type="NCBIfam" id="TIGR03081">
    <property type="entry name" value="metmalonyl_epim"/>
    <property type="match status" value="1"/>
</dbReference>
<comment type="similarity">
    <text evidence="1">Belongs to the methylmalonyl-CoA epimerase family.</text>
</comment>
<dbReference type="InterPro" id="IPR017515">
    <property type="entry name" value="MeMalonyl-CoA_epimerase"/>
</dbReference>
<evidence type="ECO:0000256" key="1">
    <source>
        <dbReference type="ARBA" id="ARBA00009308"/>
    </source>
</evidence>
<accession>A0A1C7D6E7</accession>
<evidence type="ECO:0000313" key="4">
    <source>
        <dbReference type="EMBL" id="ANU07037.1"/>
    </source>
</evidence>
<dbReference type="EMBL" id="CP016545">
    <property type="protein sequence ID" value="ANU07037.1"/>
    <property type="molecule type" value="Genomic_DNA"/>
</dbReference>
<dbReference type="Gene3D" id="3.10.180.10">
    <property type="entry name" value="2,3-Dihydroxybiphenyl 1,2-Dioxygenase, domain 1"/>
    <property type="match status" value="1"/>
</dbReference>
<dbReference type="KEGG" id="anh:A6F65_00716"/>
<organism evidence="4 5">
    <name type="scientific">Paraurantiacibacter namhicola</name>
    <dbReference type="NCBI Taxonomy" id="645517"/>
    <lineage>
        <taxon>Bacteria</taxon>
        <taxon>Pseudomonadati</taxon>
        <taxon>Pseudomonadota</taxon>
        <taxon>Alphaproteobacteria</taxon>
        <taxon>Sphingomonadales</taxon>
        <taxon>Erythrobacteraceae</taxon>
        <taxon>Paraurantiacibacter</taxon>
    </lineage>
</organism>
<dbReference type="GO" id="GO:0004493">
    <property type="term" value="F:methylmalonyl-CoA epimerase activity"/>
    <property type="evidence" value="ECO:0007669"/>
    <property type="project" value="TreeGrafter"/>
</dbReference>
<dbReference type="STRING" id="645517.A6F65_00716"/>
<dbReference type="InterPro" id="IPR037523">
    <property type="entry name" value="VOC_core"/>
</dbReference>
<sequence>MKLGRLNHIGIAVPDIDAAIAHYRDVLGATDITEPFDLPEQGVRVCFVNTPTQSGPNSELHGTQLELLAPLDENSPVHGFMQKNPAGGQHHLCFEVEDIAEARTYFESLGKRILGPTRIGAHGTPIFFLHPKDMLGQLTEIMETPKEDAHWSN</sequence>
<feature type="domain" description="VOC" evidence="3">
    <location>
        <begin position="5"/>
        <end position="144"/>
    </location>
</feature>
<dbReference type="InterPro" id="IPR029068">
    <property type="entry name" value="Glyas_Bleomycin-R_OHBP_Dase"/>
</dbReference>
<dbReference type="OrthoDB" id="9788468at2"/>
<dbReference type="PANTHER" id="PTHR43048">
    <property type="entry name" value="METHYLMALONYL-COA EPIMERASE"/>
    <property type="match status" value="1"/>
</dbReference>
<gene>
    <name evidence="4" type="ORF">A6F65_00716</name>
</gene>
<dbReference type="PROSITE" id="PS51819">
    <property type="entry name" value="VOC"/>
    <property type="match status" value="1"/>
</dbReference>
<dbReference type="InterPro" id="IPR051785">
    <property type="entry name" value="MMCE/EMCE_epimerase"/>
</dbReference>
<dbReference type="Proteomes" id="UP000092698">
    <property type="component" value="Chromosome"/>
</dbReference>
<dbReference type="AlphaFoldDB" id="A0A1C7D6E7"/>
<dbReference type="PATRIC" id="fig|645517.4.peg.718"/>
<dbReference type="GO" id="GO:0046872">
    <property type="term" value="F:metal ion binding"/>
    <property type="evidence" value="ECO:0007669"/>
    <property type="project" value="UniProtKB-KW"/>
</dbReference>
<evidence type="ECO:0000256" key="2">
    <source>
        <dbReference type="ARBA" id="ARBA00022723"/>
    </source>
</evidence>
<keyword evidence="5" id="KW-1185">Reference proteome</keyword>
<dbReference type="SUPFAM" id="SSF54593">
    <property type="entry name" value="Glyoxalase/Bleomycin resistance protein/Dihydroxybiphenyl dioxygenase"/>
    <property type="match status" value="1"/>
</dbReference>
<name>A0A1C7D6E7_9SPHN</name>